<evidence type="ECO:0000256" key="1">
    <source>
        <dbReference type="ARBA" id="ARBA00001974"/>
    </source>
</evidence>
<dbReference type="Gene3D" id="1.10.540.10">
    <property type="entry name" value="Acyl-CoA dehydrogenase/oxidase, N-terminal domain"/>
    <property type="match status" value="1"/>
</dbReference>
<dbReference type="PANTHER" id="PTHR43884">
    <property type="entry name" value="ACYL-COA DEHYDROGENASE"/>
    <property type="match status" value="1"/>
</dbReference>
<evidence type="ECO:0000259" key="6">
    <source>
        <dbReference type="Pfam" id="PF02770"/>
    </source>
</evidence>
<gene>
    <name evidence="8" type="ORF">GCM10010246_41940</name>
</gene>
<dbReference type="InterPro" id="IPR037069">
    <property type="entry name" value="AcylCoA_DH/ox_N_sf"/>
</dbReference>
<protein>
    <recommendedName>
        <fullName evidence="10">Acyl-CoA dehydrogenase</fullName>
    </recommendedName>
</protein>
<organism evidence="8 9">
    <name type="scientific">Streptomyces cuspidosporus</name>
    <dbReference type="NCBI Taxonomy" id="66882"/>
    <lineage>
        <taxon>Bacteria</taxon>
        <taxon>Bacillati</taxon>
        <taxon>Actinomycetota</taxon>
        <taxon>Actinomycetes</taxon>
        <taxon>Kitasatosporales</taxon>
        <taxon>Streptomycetaceae</taxon>
        <taxon>Streptomyces</taxon>
    </lineage>
</organism>
<evidence type="ECO:0008006" key="10">
    <source>
        <dbReference type="Google" id="ProtNLM"/>
    </source>
</evidence>
<keyword evidence="3" id="KW-0285">Flavoprotein</keyword>
<dbReference type="InterPro" id="IPR036250">
    <property type="entry name" value="AcylCo_DH-like_C"/>
</dbReference>
<evidence type="ECO:0000256" key="3">
    <source>
        <dbReference type="ARBA" id="ARBA00022630"/>
    </source>
</evidence>
<evidence type="ECO:0000256" key="2">
    <source>
        <dbReference type="ARBA" id="ARBA00009347"/>
    </source>
</evidence>
<dbReference type="Gene3D" id="2.40.110.10">
    <property type="entry name" value="Butyryl-CoA Dehydrogenase, subunit A, domain 2"/>
    <property type="match status" value="1"/>
</dbReference>
<evidence type="ECO:0000313" key="9">
    <source>
        <dbReference type="Proteomes" id="UP001500253"/>
    </source>
</evidence>
<dbReference type="Pfam" id="PF02770">
    <property type="entry name" value="Acyl-CoA_dh_M"/>
    <property type="match status" value="1"/>
</dbReference>
<dbReference type="Gene3D" id="1.20.140.10">
    <property type="entry name" value="Butyryl-CoA Dehydrogenase, subunit A, domain 3"/>
    <property type="match status" value="1"/>
</dbReference>
<dbReference type="Pfam" id="PF00441">
    <property type="entry name" value="Acyl-CoA_dh_1"/>
    <property type="match status" value="1"/>
</dbReference>
<comment type="cofactor">
    <cofactor evidence="1">
        <name>FAD</name>
        <dbReference type="ChEBI" id="CHEBI:57692"/>
    </cofactor>
</comment>
<keyword evidence="9" id="KW-1185">Reference proteome</keyword>
<dbReference type="PANTHER" id="PTHR43884:SF19">
    <property type="entry name" value="ACYL-COA DEHYDROGENASE FADE4-RELATED"/>
    <property type="match status" value="1"/>
</dbReference>
<feature type="domain" description="Acyl-CoA dehydrogenase/oxidase N-terminal" evidence="7">
    <location>
        <begin position="22"/>
        <end position="129"/>
    </location>
</feature>
<reference evidence="9" key="1">
    <citation type="journal article" date="2019" name="Int. J. Syst. Evol. Microbiol.">
        <title>The Global Catalogue of Microorganisms (GCM) 10K type strain sequencing project: providing services to taxonomists for standard genome sequencing and annotation.</title>
        <authorList>
            <consortium name="The Broad Institute Genomics Platform"/>
            <consortium name="The Broad Institute Genome Sequencing Center for Infectious Disease"/>
            <person name="Wu L."/>
            <person name="Ma J."/>
        </authorList>
    </citation>
    <scope>NUCLEOTIDE SEQUENCE [LARGE SCALE GENOMIC DNA]</scope>
    <source>
        <strain evidence="9">JCM 4316</strain>
    </source>
</reference>
<evidence type="ECO:0000256" key="4">
    <source>
        <dbReference type="ARBA" id="ARBA00022827"/>
    </source>
</evidence>
<dbReference type="InterPro" id="IPR006091">
    <property type="entry name" value="Acyl-CoA_Oxase/DH_mid-dom"/>
</dbReference>
<dbReference type="SUPFAM" id="SSF47203">
    <property type="entry name" value="Acyl-CoA dehydrogenase C-terminal domain-like"/>
    <property type="match status" value="1"/>
</dbReference>
<proteinExistence type="inferred from homology"/>
<sequence length="832" mass="86179">MNRARPGHRTLDAEVEQVRREARRRFGGFVLDVANPGSHFRNKEHRPLDSRVFEQAGALGLLGFSLPAGIGGEGRDKLAWGVVVEEVARLSRDPGFAVLLDISVEITELILSSGTPELIETYVPDLVAGRRFGVQGAYESRDPYDYRSTARLDGDTWVLNGAKRFLAGAAFADLFVLFLRDEASNDMLAFLVEKDDPGVTPVPMDTMGMHTMGLGQVILHEVRLPRTRLLWRADALSELNTYARIRRTMSACGVLGALDGVTENCVEALSARRRGGRRVLDYPNVERSVGELRMLLQSARASVYRALDGTRSPDRDPYFDEFATVAKHHASECALRVGRLVMSLQGGEAYMSAFPWERFMRDILGLISGQGSQEMLLMQLGQRTIVGLEGRRVREEAAERAVAKLADGWWALHALAHEGGGEFADAARAVVAAAGPDAGGAVAGGAVAGEAVAGNAEAGEAVAGNAEAGEAVAGGAEAGEAVAGGAEARGAVAALLDRAHALVAAVRAGRPPEALPEGPAGLVEGRLAGLAEGVWGLLACGVARETGLLARLLEPCTAREAAGDLPPALAEGLLEALVGASVVHRDGEGRYAVAEGLERVLIGGPRASAFAARLRRALDGGARLRGGKPDAGGAAPAGCGGEAAPLADALVNSLLGRLEGLPVLLDRPGAQVGCAAGDGGWSAVELARHIPFVPVLALEPEPVAADAVLVGGGGGGEVRVRVAGPAGFAEGDRLALAWLPAAGLPAGELRPAVEAAVAALLPGGWVVMPCPLPPKRPLGAAAARLDLALAGGRVPDEGEVEGVLAAAGLGHVRAAWDDAALGLRLVAARRPA</sequence>
<evidence type="ECO:0000313" key="8">
    <source>
        <dbReference type="EMBL" id="GAA2349817.1"/>
    </source>
</evidence>
<dbReference type="InterPro" id="IPR009075">
    <property type="entry name" value="AcylCo_DH/oxidase_C"/>
</dbReference>
<dbReference type="InterPro" id="IPR046373">
    <property type="entry name" value="Acyl-CoA_Oxase/DH_mid-dom_sf"/>
</dbReference>
<evidence type="ECO:0000259" key="5">
    <source>
        <dbReference type="Pfam" id="PF00441"/>
    </source>
</evidence>
<dbReference type="InterPro" id="IPR013786">
    <property type="entry name" value="AcylCoA_DH/ox_N"/>
</dbReference>
<feature type="domain" description="Acyl-CoA oxidase/dehydrogenase middle" evidence="6">
    <location>
        <begin position="143"/>
        <end position="221"/>
    </location>
</feature>
<dbReference type="Pfam" id="PF02771">
    <property type="entry name" value="Acyl-CoA_dh_N"/>
    <property type="match status" value="1"/>
</dbReference>
<dbReference type="SUPFAM" id="SSF56645">
    <property type="entry name" value="Acyl-CoA dehydrogenase NM domain-like"/>
    <property type="match status" value="1"/>
</dbReference>
<comment type="similarity">
    <text evidence="2">Belongs to the acyl-CoA dehydrogenase family.</text>
</comment>
<comment type="caution">
    <text evidence="8">The sequence shown here is derived from an EMBL/GenBank/DDBJ whole genome shotgun (WGS) entry which is preliminary data.</text>
</comment>
<dbReference type="Proteomes" id="UP001500253">
    <property type="component" value="Unassembled WGS sequence"/>
</dbReference>
<dbReference type="EMBL" id="BAAASD010000017">
    <property type="protein sequence ID" value="GAA2349817.1"/>
    <property type="molecule type" value="Genomic_DNA"/>
</dbReference>
<keyword evidence="4" id="KW-0274">FAD</keyword>
<name>A0ABP5TD63_9ACTN</name>
<dbReference type="InterPro" id="IPR009100">
    <property type="entry name" value="AcylCoA_DH/oxidase_NM_dom_sf"/>
</dbReference>
<accession>A0ABP5TD63</accession>
<evidence type="ECO:0000259" key="7">
    <source>
        <dbReference type="Pfam" id="PF02771"/>
    </source>
</evidence>
<feature type="domain" description="Acyl-CoA dehydrogenase/oxidase C-terminal" evidence="5">
    <location>
        <begin position="246"/>
        <end position="383"/>
    </location>
</feature>